<sequence length="123" mass="14240">MKVFPINDGNWMTPHSAGDTHLLQPTYYVFFWASDADWEDVHIREGFKLIGAKDVVEAISWEQQHANGRMAATLLPVSQKMDTGRHYRELYLVHGTYPQESERPSEPDFAWEMFTPDPEPESN</sequence>
<dbReference type="RefSeq" id="WP_154878607.1">
    <property type="nucleotide sequence ID" value="NZ_JAADJX010000001.1"/>
</dbReference>
<protein>
    <submittedName>
        <fullName evidence="2">Uncharacterized protein</fullName>
    </submittedName>
</protein>
<accession>A0ABY3E6N0</accession>
<comment type="caution">
    <text evidence="2">The sequence shown here is derived from an EMBL/GenBank/DDBJ whole genome shotgun (WGS) entry which is preliminary data.</text>
</comment>
<reference evidence="2 3" key="1">
    <citation type="submission" date="2019-07" db="EMBL/GenBank/DDBJ databases">
        <title>Draft genome of Corynebacterium godavarianum and other related strains.</title>
        <authorList>
            <person name="Bernier A.-M."/>
            <person name="Bernard K."/>
        </authorList>
    </citation>
    <scope>NUCLEOTIDE SEQUENCE [LARGE SCALE GENOMIC DNA]</scope>
    <source>
        <strain evidence="2 3">LMG 29598</strain>
    </source>
</reference>
<evidence type="ECO:0000313" key="2">
    <source>
        <dbReference type="EMBL" id="TSJ75350.1"/>
    </source>
</evidence>
<keyword evidence="3" id="KW-1185">Reference proteome</keyword>
<gene>
    <name evidence="2" type="ORF">FPH17_02710</name>
</gene>
<proteinExistence type="predicted"/>
<evidence type="ECO:0000256" key="1">
    <source>
        <dbReference type="SAM" id="MobiDB-lite"/>
    </source>
</evidence>
<dbReference type="EMBL" id="VMHH01000002">
    <property type="protein sequence ID" value="TSJ75350.1"/>
    <property type="molecule type" value="Genomic_DNA"/>
</dbReference>
<organism evidence="2 3">
    <name type="scientific">Corynebacterium godavarianum</name>
    <dbReference type="NCBI Taxonomy" id="2054421"/>
    <lineage>
        <taxon>Bacteria</taxon>
        <taxon>Bacillati</taxon>
        <taxon>Actinomycetota</taxon>
        <taxon>Actinomycetes</taxon>
        <taxon>Mycobacteriales</taxon>
        <taxon>Corynebacteriaceae</taxon>
        <taxon>Corynebacterium</taxon>
    </lineage>
</organism>
<feature type="region of interest" description="Disordered" evidence="1">
    <location>
        <begin position="98"/>
        <end position="123"/>
    </location>
</feature>
<name>A0ABY3E6N0_9CORY</name>
<evidence type="ECO:0000313" key="3">
    <source>
        <dbReference type="Proteomes" id="UP000320747"/>
    </source>
</evidence>
<dbReference type="Proteomes" id="UP000320747">
    <property type="component" value="Unassembled WGS sequence"/>
</dbReference>